<proteinExistence type="predicted"/>
<dbReference type="EMBL" id="BSRI01000001">
    <property type="protein sequence ID" value="GLV53953.1"/>
    <property type="molecule type" value="Genomic_DNA"/>
</dbReference>
<gene>
    <name evidence="1" type="ORF">KDH_08040</name>
</gene>
<keyword evidence="2" id="KW-1185">Reference proteome</keyword>
<reference evidence="1 2" key="1">
    <citation type="submission" date="2023-02" db="EMBL/GenBank/DDBJ databases">
        <title>Dictyobacter halimunensis sp. nov., a new member of the class Ktedonobacteria from forest soil in a geothermal area.</title>
        <authorList>
            <person name="Rachmania M.K."/>
            <person name="Ningsih F."/>
            <person name="Sakai Y."/>
            <person name="Yabe S."/>
            <person name="Yokota A."/>
            <person name="Sjamsuridzal W."/>
        </authorList>
    </citation>
    <scope>NUCLEOTIDE SEQUENCE [LARGE SCALE GENOMIC DNA]</scope>
    <source>
        <strain evidence="1 2">S3.2.2.5</strain>
    </source>
</reference>
<name>A0ABQ6FK09_9CHLR</name>
<organism evidence="1 2">
    <name type="scientific">Dictyobacter halimunensis</name>
    <dbReference type="NCBI Taxonomy" id="3026934"/>
    <lineage>
        <taxon>Bacteria</taxon>
        <taxon>Bacillati</taxon>
        <taxon>Chloroflexota</taxon>
        <taxon>Ktedonobacteria</taxon>
        <taxon>Ktedonobacterales</taxon>
        <taxon>Dictyobacteraceae</taxon>
        <taxon>Dictyobacter</taxon>
    </lineage>
</organism>
<accession>A0ABQ6FK09</accession>
<dbReference type="Proteomes" id="UP001344906">
    <property type="component" value="Unassembled WGS sequence"/>
</dbReference>
<protein>
    <submittedName>
        <fullName evidence="1">Uncharacterized protein</fullName>
    </submittedName>
</protein>
<comment type="caution">
    <text evidence="1">The sequence shown here is derived from an EMBL/GenBank/DDBJ whole genome shotgun (WGS) entry which is preliminary data.</text>
</comment>
<evidence type="ECO:0000313" key="1">
    <source>
        <dbReference type="EMBL" id="GLV53953.1"/>
    </source>
</evidence>
<sequence>MRILHWDKKRSFPKEIILHDWRRWAAHNGYVLDSTVPLTLDRISMLFEVYKHPDPHHTDAYLLYHPPIGDTTNTEVLCILPDRTVLNQILEAEKQMALSVMRLLQQKDDPS</sequence>
<evidence type="ECO:0000313" key="2">
    <source>
        <dbReference type="Proteomes" id="UP001344906"/>
    </source>
</evidence>